<name>A0A0K0DH50_ANGCA</name>
<dbReference type="WBParaSite" id="ACAC_0001047301-mRNA-1">
    <property type="protein sequence ID" value="ACAC_0001047301-mRNA-1"/>
    <property type="gene ID" value="ACAC_0001047301"/>
</dbReference>
<dbReference type="AlphaFoldDB" id="A0A0K0DH50"/>
<organism evidence="2 3">
    <name type="scientific">Angiostrongylus cantonensis</name>
    <name type="common">Rat lungworm</name>
    <dbReference type="NCBI Taxonomy" id="6313"/>
    <lineage>
        <taxon>Eukaryota</taxon>
        <taxon>Metazoa</taxon>
        <taxon>Ecdysozoa</taxon>
        <taxon>Nematoda</taxon>
        <taxon>Chromadorea</taxon>
        <taxon>Rhabditida</taxon>
        <taxon>Rhabditina</taxon>
        <taxon>Rhabditomorpha</taxon>
        <taxon>Strongyloidea</taxon>
        <taxon>Metastrongylidae</taxon>
        <taxon>Angiostrongylus</taxon>
    </lineage>
</organism>
<accession>A0A0K0DH50</accession>
<evidence type="ECO:0000313" key="2">
    <source>
        <dbReference type="Proteomes" id="UP000035642"/>
    </source>
</evidence>
<feature type="compositionally biased region" description="Polar residues" evidence="1">
    <location>
        <begin position="90"/>
        <end position="101"/>
    </location>
</feature>
<feature type="compositionally biased region" description="Basic and acidic residues" evidence="1">
    <location>
        <begin position="189"/>
        <end position="205"/>
    </location>
</feature>
<reference evidence="2" key="1">
    <citation type="submission" date="2012-09" db="EMBL/GenBank/DDBJ databases">
        <authorList>
            <person name="Martin A.A."/>
        </authorList>
    </citation>
    <scope>NUCLEOTIDE SEQUENCE</scope>
</reference>
<evidence type="ECO:0000256" key="1">
    <source>
        <dbReference type="SAM" id="MobiDB-lite"/>
    </source>
</evidence>
<keyword evidence="2" id="KW-1185">Reference proteome</keyword>
<protein>
    <submittedName>
        <fullName evidence="3">Uncharacterized protein</fullName>
    </submittedName>
</protein>
<feature type="region of interest" description="Disordered" evidence="1">
    <location>
        <begin position="1"/>
        <end position="28"/>
    </location>
</feature>
<feature type="compositionally biased region" description="Polar residues" evidence="1">
    <location>
        <begin position="64"/>
        <end position="74"/>
    </location>
</feature>
<feature type="region of interest" description="Disordered" evidence="1">
    <location>
        <begin position="178"/>
        <end position="205"/>
    </location>
</feature>
<reference evidence="3" key="2">
    <citation type="submission" date="2017-02" db="UniProtKB">
        <authorList>
            <consortium name="WormBaseParasite"/>
        </authorList>
    </citation>
    <scope>IDENTIFICATION</scope>
</reference>
<sequence length="205" mass="22269">MRFLFEAPPPYEEADVATPTSSDERRRMVSMKLPELLLHKAADTRLIEMLRSKHTSSGKAAPLNPSTSEAEGPSTISTSRLKHVNNAISSTPAISTTQRSLSGSTTPTSSPHTQGTSLVKTNSMVTNISTVSSVITKESQQRENAGRSSAEKVLKMEKCQHRATSNLSQNIDICKNHDSKRPTVAAVVKRSDDPRNADDVPTRNS</sequence>
<evidence type="ECO:0000313" key="3">
    <source>
        <dbReference type="WBParaSite" id="ACAC_0001047301-mRNA-1"/>
    </source>
</evidence>
<proteinExistence type="predicted"/>
<dbReference type="Proteomes" id="UP000035642">
    <property type="component" value="Unassembled WGS sequence"/>
</dbReference>
<feature type="region of interest" description="Disordered" evidence="1">
    <location>
        <begin position="90"/>
        <end position="117"/>
    </location>
</feature>
<feature type="region of interest" description="Disordered" evidence="1">
    <location>
        <begin position="53"/>
        <end position="74"/>
    </location>
</feature>
<feature type="compositionally biased region" description="Low complexity" evidence="1">
    <location>
        <begin position="102"/>
        <end position="117"/>
    </location>
</feature>